<organism evidence="12 13">
    <name type="scientific">Aquella oligotrophica</name>
    <dbReference type="NCBI Taxonomy" id="2067065"/>
    <lineage>
        <taxon>Bacteria</taxon>
        <taxon>Pseudomonadati</taxon>
        <taxon>Pseudomonadota</taxon>
        <taxon>Betaproteobacteria</taxon>
        <taxon>Neisseriales</taxon>
        <taxon>Neisseriaceae</taxon>
        <taxon>Aquella</taxon>
    </lineage>
</organism>
<dbReference type="GO" id="GO:0016024">
    <property type="term" value="P:CDP-diacylglycerol biosynthetic process"/>
    <property type="evidence" value="ECO:0007669"/>
    <property type="project" value="UniProtKB-UniPathway"/>
</dbReference>
<dbReference type="Proteomes" id="UP000236655">
    <property type="component" value="Chromosome"/>
</dbReference>
<feature type="domain" description="Phospholipid/glycerol acyltransferase" evidence="11">
    <location>
        <begin position="79"/>
        <end position="193"/>
    </location>
</feature>
<dbReference type="RefSeq" id="WP_102950337.1">
    <property type="nucleotide sequence ID" value="NZ_CP024847.1"/>
</dbReference>
<keyword evidence="10" id="KW-1133">Transmembrane helix</keyword>
<evidence type="ECO:0000313" key="13">
    <source>
        <dbReference type="Proteomes" id="UP000236655"/>
    </source>
</evidence>
<dbReference type="KEGG" id="nba:CUN60_01525"/>
<dbReference type="SUPFAM" id="SSF69593">
    <property type="entry name" value="Glycerol-3-phosphate (1)-acyltransferase"/>
    <property type="match status" value="1"/>
</dbReference>
<protein>
    <recommendedName>
        <fullName evidence="6 9">1-acyl-sn-glycerol-3-phosphate acyltransferase</fullName>
        <ecNumber evidence="5 9">2.3.1.51</ecNumber>
    </recommendedName>
</protein>
<keyword evidence="9" id="KW-1208">Phospholipid metabolism</keyword>
<keyword evidence="7 9" id="KW-0808">Transferase</keyword>
<keyword evidence="10" id="KW-0812">Transmembrane</keyword>
<keyword evidence="8 9" id="KW-0012">Acyltransferase</keyword>
<keyword evidence="13" id="KW-1185">Reference proteome</keyword>
<dbReference type="PANTHER" id="PTHR10434:SF40">
    <property type="entry name" value="1-ACYL-SN-GLYCEROL-3-PHOSPHATE ACYLTRANSFERASE"/>
    <property type="match status" value="1"/>
</dbReference>
<keyword evidence="9" id="KW-0443">Lipid metabolism</keyword>
<evidence type="ECO:0000256" key="9">
    <source>
        <dbReference type="RuleBase" id="RU361267"/>
    </source>
</evidence>
<dbReference type="UniPathway" id="UPA00557">
    <property type="reaction ID" value="UER00613"/>
</dbReference>
<accession>A0A2I7N3J7</accession>
<evidence type="ECO:0000256" key="2">
    <source>
        <dbReference type="ARBA" id="ARBA00004728"/>
    </source>
</evidence>
<evidence type="ECO:0000256" key="3">
    <source>
        <dbReference type="ARBA" id="ARBA00005189"/>
    </source>
</evidence>
<dbReference type="SMART" id="SM00563">
    <property type="entry name" value="PlsC"/>
    <property type="match status" value="1"/>
</dbReference>
<name>A0A2I7N3J7_9NEIS</name>
<evidence type="ECO:0000313" key="12">
    <source>
        <dbReference type="EMBL" id="AUR51037.1"/>
    </source>
</evidence>
<gene>
    <name evidence="12" type="ORF">CUN60_01525</name>
</gene>
<evidence type="ECO:0000256" key="10">
    <source>
        <dbReference type="SAM" id="Phobius"/>
    </source>
</evidence>
<dbReference type="CDD" id="cd07989">
    <property type="entry name" value="LPLAT_AGPAT-like"/>
    <property type="match status" value="1"/>
</dbReference>
<dbReference type="InterPro" id="IPR002123">
    <property type="entry name" value="Plipid/glycerol_acylTrfase"/>
</dbReference>
<dbReference type="GO" id="GO:0006654">
    <property type="term" value="P:phosphatidic acid biosynthetic process"/>
    <property type="evidence" value="ECO:0007669"/>
    <property type="project" value="TreeGrafter"/>
</dbReference>
<evidence type="ECO:0000256" key="8">
    <source>
        <dbReference type="ARBA" id="ARBA00023315"/>
    </source>
</evidence>
<dbReference type="PANTHER" id="PTHR10434">
    <property type="entry name" value="1-ACYL-SN-GLYCEROL-3-PHOSPHATE ACYLTRANSFERASE"/>
    <property type="match status" value="1"/>
</dbReference>
<evidence type="ECO:0000256" key="7">
    <source>
        <dbReference type="ARBA" id="ARBA00022679"/>
    </source>
</evidence>
<evidence type="ECO:0000256" key="4">
    <source>
        <dbReference type="ARBA" id="ARBA00008655"/>
    </source>
</evidence>
<reference evidence="13" key="1">
    <citation type="submission" date="2017-11" db="EMBL/GenBank/DDBJ databases">
        <authorList>
            <person name="Chan K.G."/>
            <person name="Lee L.S."/>
        </authorList>
    </citation>
    <scope>NUCLEOTIDE SEQUENCE [LARGE SCALE GENOMIC DNA]</scope>
    <source>
        <strain evidence="13">DSM 100970</strain>
    </source>
</reference>
<evidence type="ECO:0000259" key="11">
    <source>
        <dbReference type="SMART" id="SM00563"/>
    </source>
</evidence>
<dbReference type="OrthoDB" id="9812274at2"/>
<keyword evidence="10" id="KW-0472">Membrane</keyword>
<comment type="pathway">
    <text evidence="3">Lipid metabolism.</text>
</comment>
<feature type="transmembrane region" description="Helical" evidence="10">
    <location>
        <begin position="16"/>
        <end position="36"/>
    </location>
</feature>
<keyword evidence="9" id="KW-0444">Lipid biosynthesis</keyword>
<sequence length="243" mass="27805">MQKNKLTPFIVIRSCIFWLLAVAALPVYNVVMLFIWPLNRQQKHRIINSSVRYFSFLLQHVAGVKHQVSGLENIPDKPALIVSNHQSAWETITFNCIFPPIVWIMKKEILSIPLFGWGARMCSPIAIDRSRGEDALQQVIEQGNERFRQGFWICIFPEGTRVKPKARKPFKYGAAKLAIKMEVPIIPVAHNAGYCLPKNSFWFYPGIVTVKIGKPIYPDDNDPTDLTSKVRSWITEQLDHMGS</sequence>
<dbReference type="GO" id="GO:0016020">
    <property type="term" value="C:membrane"/>
    <property type="evidence" value="ECO:0007669"/>
    <property type="project" value="InterPro"/>
</dbReference>
<comment type="similarity">
    <text evidence="4 9">Belongs to the 1-acyl-sn-glycerol-3-phosphate acyltransferase family.</text>
</comment>
<dbReference type="Pfam" id="PF01553">
    <property type="entry name" value="Acyltransferase"/>
    <property type="match status" value="1"/>
</dbReference>
<proteinExistence type="inferred from homology"/>
<dbReference type="GO" id="GO:0003841">
    <property type="term" value="F:1-acylglycerol-3-phosphate O-acyltransferase activity"/>
    <property type="evidence" value="ECO:0007669"/>
    <property type="project" value="UniProtKB-UniRule"/>
</dbReference>
<comment type="pathway">
    <text evidence="2">Phospholipid metabolism; CDP-diacylglycerol biosynthesis; CDP-diacylglycerol from sn-glycerol 3-phosphate: step 2/3.</text>
</comment>
<comment type="catalytic activity">
    <reaction evidence="1 9">
        <text>a 1-acyl-sn-glycero-3-phosphate + an acyl-CoA = a 1,2-diacyl-sn-glycero-3-phosphate + CoA</text>
        <dbReference type="Rhea" id="RHEA:19709"/>
        <dbReference type="ChEBI" id="CHEBI:57287"/>
        <dbReference type="ChEBI" id="CHEBI:57970"/>
        <dbReference type="ChEBI" id="CHEBI:58342"/>
        <dbReference type="ChEBI" id="CHEBI:58608"/>
        <dbReference type="EC" id="2.3.1.51"/>
    </reaction>
</comment>
<evidence type="ECO:0000256" key="6">
    <source>
        <dbReference type="ARBA" id="ARBA00016139"/>
    </source>
</evidence>
<comment type="domain">
    <text evidence="9">The HXXXXD motif is essential for acyltransferase activity and may constitute the binding site for the phosphate moiety of the glycerol-3-phosphate.</text>
</comment>
<evidence type="ECO:0000256" key="1">
    <source>
        <dbReference type="ARBA" id="ARBA00001141"/>
    </source>
</evidence>
<dbReference type="InterPro" id="IPR004552">
    <property type="entry name" value="AGP_acyltrans"/>
</dbReference>
<evidence type="ECO:0000256" key="5">
    <source>
        <dbReference type="ARBA" id="ARBA00013211"/>
    </source>
</evidence>
<dbReference type="AlphaFoldDB" id="A0A2I7N3J7"/>
<dbReference type="NCBIfam" id="TIGR00530">
    <property type="entry name" value="AGP_acyltrn"/>
    <property type="match status" value="1"/>
</dbReference>
<dbReference type="EC" id="2.3.1.51" evidence="5 9"/>
<keyword evidence="9" id="KW-0594">Phospholipid biosynthesis</keyword>
<dbReference type="EMBL" id="CP024847">
    <property type="protein sequence ID" value="AUR51037.1"/>
    <property type="molecule type" value="Genomic_DNA"/>
</dbReference>